<protein>
    <submittedName>
        <fullName evidence="2">Uncharacterized protein</fullName>
    </submittedName>
</protein>
<feature type="signal peptide" evidence="1">
    <location>
        <begin position="1"/>
        <end position="26"/>
    </location>
</feature>
<evidence type="ECO:0000313" key="2">
    <source>
        <dbReference type="EMBL" id="ARM82523.1"/>
    </source>
</evidence>
<evidence type="ECO:0000256" key="1">
    <source>
        <dbReference type="SAM" id="SignalP"/>
    </source>
</evidence>
<dbReference type="EMBL" id="CP020931">
    <property type="protein sequence ID" value="ARM82523.1"/>
    <property type="molecule type" value="Genomic_DNA"/>
</dbReference>
<feature type="chain" id="PRO_5013252775" evidence="1">
    <location>
        <begin position="27"/>
        <end position="164"/>
    </location>
</feature>
<organism evidence="2 3">
    <name type="scientific">Marinobacter salarius</name>
    <dbReference type="NCBI Taxonomy" id="1420917"/>
    <lineage>
        <taxon>Bacteria</taxon>
        <taxon>Pseudomonadati</taxon>
        <taxon>Pseudomonadota</taxon>
        <taxon>Gammaproteobacteria</taxon>
        <taxon>Pseudomonadales</taxon>
        <taxon>Marinobacteraceae</taxon>
        <taxon>Marinobacter</taxon>
    </lineage>
</organism>
<gene>
    <name evidence="2" type="ORF">MARSALSMR5_00422</name>
</gene>
<evidence type="ECO:0000313" key="3">
    <source>
        <dbReference type="Proteomes" id="UP000193100"/>
    </source>
</evidence>
<reference evidence="2 3" key="1">
    <citation type="submission" date="2017-04" db="EMBL/GenBank/DDBJ databases">
        <title>Genome Sequence of Marinobacter salarius strain SMR5 Isolated from a culture of the Diatom Skeletonema marinoi.</title>
        <authorList>
            <person name="Topel M."/>
            <person name="Pinder M.I.M."/>
            <person name="Johansson O.N."/>
            <person name="Kourtchenko O."/>
            <person name="Godhe A."/>
            <person name="Clarke A.K."/>
        </authorList>
    </citation>
    <scope>NUCLEOTIDE SEQUENCE [LARGE SCALE GENOMIC DNA]</scope>
    <source>
        <strain evidence="2 3">SMR5</strain>
    </source>
</reference>
<sequence>MPGKTSLRHRVFTSFALFMLPGLALAGQPTPSDYLDSQPLLLEIRYCECQATEPDGDPADVLPEFLDDSRVLRVGAVTTEHSNFVASRELSMGYEISPVEKPPGSFQLTYASEYTTRDGSLAGQGTLVLEAGQWLSLFESHHQTKAGAKHAGVAIRLVDQSSSQ</sequence>
<dbReference type="AlphaFoldDB" id="A0A1W6K523"/>
<dbReference type="GeneID" id="77254421"/>
<dbReference type="STRING" id="1420917.AU15_05965"/>
<dbReference type="Proteomes" id="UP000193100">
    <property type="component" value="Chromosome"/>
</dbReference>
<proteinExistence type="predicted"/>
<dbReference type="RefSeq" id="WP_157665569.1">
    <property type="nucleotide sequence ID" value="NZ_CP020931.1"/>
</dbReference>
<accession>A0A1W6K523</accession>
<name>A0A1W6K523_9GAMM</name>
<keyword evidence="1" id="KW-0732">Signal</keyword>